<feature type="binding site" evidence="10">
    <location>
        <begin position="134"/>
        <end position="137"/>
    </location>
    <ligand>
        <name>FMN</name>
        <dbReference type="ChEBI" id="CHEBI:58210"/>
    </ligand>
</feature>
<dbReference type="GO" id="GO:0009725">
    <property type="term" value="P:response to hormone"/>
    <property type="evidence" value="ECO:0007669"/>
    <property type="project" value="TreeGrafter"/>
</dbReference>
<comment type="similarity">
    <text evidence="10">Belongs to the NADPH--cytochrome P450 reductase family.</text>
</comment>
<dbReference type="FunFam" id="1.20.990.10:FF:000001">
    <property type="entry name" value="NADPH--cytochrome P450 reductase"/>
    <property type="match status" value="1"/>
</dbReference>
<keyword evidence="3 10" id="KW-0812">Transmembrane</keyword>
<feature type="binding site" evidence="10">
    <location>
        <begin position="593"/>
        <end position="597"/>
    </location>
    <ligand>
        <name>NADP(+)</name>
        <dbReference type="ChEBI" id="CHEBI:58349"/>
    </ligand>
</feature>
<comment type="similarity">
    <text evidence="10">In the N-terminal section; belongs to the flavodoxin family.</text>
</comment>
<feature type="binding site" evidence="10">
    <location>
        <position position="295"/>
    </location>
    <ligand>
        <name>NADP(+)</name>
        <dbReference type="ChEBI" id="CHEBI:58349"/>
    </ligand>
</feature>
<keyword evidence="14" id="KW-1185">Reference proteome</keyword>
<dbReference type="GO" id="GO:0010181">
    <property type="term" value="F:FMN binding"/>
    <property type="evidence" value="ECO:0007669"/>
    <property type="project" value="UniProtKB-UniRule"/>
</dbReference>
<evidence type="ECO:0000313" key="15">
    <source>
        <dbReference type="RefSeq" id="XP_018494079.1"/>
    </source>
</evidence>
<dbReference type="GO" id="GO:0003958">
    <property type="term" value="F:NADPH-hemoprotein reductase activity"/>
    <property type="evidence" value="ECO:0007669"/>
    <property type="project" value="UniProtKB-UniRule"/>
</dbReference>
<dbReference type="InterPro" id="IPR001094">
    <property type="entry name" value="Flavdoxin-like"/>
</dbReference>
<comment type="caution">
    <text evidence="10">Lacks conserved residue(s) required for the propagation of feature annotation.</text>
</comment>
<gene>
    <name evidence="15" type="primary">LOC100907450</name>
</gene>
<evidence type="ECO:0000256" key="2">
    <source>
        <dbReference type="ARBA" id="ARBA00022643"/>
    </source>
</evidence>
<dbReference type="InterPro" id="IPR001433">
    <property type="entry name" value="OxRdtase_FAD/NAD-bd"/>
</dbReference>
<evidence type="ECO:0000256" key="5">
    <source>
        <dbReference type="ARBA" id="ARBA00022827"/>
    </source>
</evidence>
<feature type="binding site" evidence="10">
    <location>
        <position position="526"/>
    </location>
    <ligand>
        <name>NADP(+)</name>
        <dbReference type="ChEBI" id="CHEBI:58349"/>
    </ligand>
</feature>
<dbReference type="InterPro" id="IPR039261">
    <property type="entry name" value="FNR_nucleotide-bd"/>
</dbReference>
<keyword evidence="9 10" id="KW-0472">Membrane</keyword>
<evidence type="ECO:0000256" key="11">
    <source>
        <dbReference type="PIRNR" id="PIRNR000208"/>
    </source>
</evidence>
<dbReference type="PROSITE" id="PS51384">
    <property type="entry name" value="FAD_FR"/>
    <property type="match status" value="1"/>
</dbReference>
<dbReference type="InterPro" id="IPR017927">
    <property type="entry name" value="FAD-bd_FR_type"/>
</dbReference>
<keyword evidence="2 10" id="KW-0288">FMN</keyword>
<feature type="binding site" evidence="10">
    <location>
        <position position="204"/>
    </location>
    <ligand>
        <name>FMN</name>
        <dbReference type="ChEBI" id="CHEBI:58210"/>
    </ligand>
</feature>
<dbReference type="FunFam" id="3.40.50.80:FF:000001">
    <property type="entry name" value="NADPH--cytochrome P450 reductase 1"/>
    <property type="match status" value="1"/>
</dbReference>
<keyword evidence="1 10" id="KW-0285">Flavoprotein</keyword>
<dbReference type="Pfam" id="PF00667">
    <property type="entry name" value="FAD_binding_1"/>
    <property type="match status" value="1"/>
</dbReference>
<evidence type="ECO:0000256" key="4">
    <source>
        <dbReference type="ARBA" id="ARBA00022824"/>
    </source>
</evidence>
<feature type="binding site" evidence="10">
    <location>
        <begin position="485"/>
        <end position="488"/>
    </location>
    <ligand>
        <name>FAD</name>
        <dbReference type="ChEBI" id="CHEBI:57692"/>
    </ligand>
</feature>
<dbReference type="InterPro" id="IPR001709">
    <property type="entry name" value="Flavoprot_Pyr_Nucl_cyt_Rdtase"/>
</dbReference>
<feature type="binding site" evidence="10">
    <location>
        <position position="668"/>
    </location>
    <ligand>
        <name>FAD</name>
        <dbReference type="ChEBI" id="CHEBI:57692"/>
    </ligand>
</feature>
<evidence type="ECO:0000313" key="14">
    <source>
        <dbReference type="Proteomes" id="UP000694867"/>
    </source>
</evidence>
<dbReference type="PANTHER" id="PTHR19384:SF17">
    <property type="entry name" value="NADPH--CYTOCHROME P450 REDUCTASE"/>
    <property type="match status" value="1"/>
</dbReference>
<feature type="binding site" evidence="10">
    <location>
        <begin position="469"/>
        <end position="471"/>
    </location>
    <ligand>
        <name>FAD</name>
        <dbReference type="ChEBI" id="CHEBI:57692"/>
    </ligand>
</feature>
<comment type="subcellular location">
    <subcellularLocation>
        <location evidence="10">Endoplasmic reticulum membrane</location>
        <topology evidence="10">Single-pass membrane protein</topology>
        <orientation evidence="10">Cytoplasmic side</orientation>
    </subcellularLocation>
</comment>
<keyword evidence="6 10" id="KW-0521">NADP</keyword>
<dbReference type="InterPro" id="IPR023173">
    <property type="entry name" value="NADPH_Cyt_P450_Rdtase_alpha"/>
</dbReference>
<dbReference type="InterPro" id="IPR029039">
    <property type="entry name" value="Flavoprotein-like_sf"/>
</dbReference>
<evidence type="ECO:0000256" key="6">
    <source>
        <dbReference type="ARBA" id="ARBA00022857"/>
    </source>
</evidence>
<dbReference type="Gene3D" id="2.40.30.10">
    <property type="entry name" value="Translation factors"/>
    <property type="match status" value="1"/>
</dbReference>
<evidence type="ECO:0000256" key="3">
    <source>
        <dbReference type="ARBA" id="ARBA00022692"/>
    </source>
</evidence>
<dbReference type="Pfam" id="PF00175">
    <property type="entry name" value="NAD_binding_1"/>
    <property type="match status" value="1"/>
</dbReference>
<dbReference type="SUPFAM" id="SSF63380">
    <property type="entry name" value="Riboflavin synthase domain-like"/>
    <property type="match status" value="1"/>
</dbReference>
<evidence type="ECO:0000256" key="10">
    <source>
        <dbReference type="HAMAP-Rule" id="MF_03212"/>
    </source>
</evidence>
<keyword evidence="7 10" id="KW-1133">Transmembrane helix</keyword>
<feature type="binding site" evidence="10">
    <location>
        <begin position="169"/>
        <end position="178"/>
    </location>
    <ligand>
        <name>FMN</name>
        <dbReference type="ChEBI" id="CHEBI:58210"/>
    </ligand>
</feature>
<dbReference type="InterPro" id="IPR017938">
    <property type="entry name" value="Riboflavin_synthase-like_b-brl"/>
</dbReference>
<dbReference type="PROSITE" id="PS50902">
    <property type="entry name" value="FLAVODOXIN_LIKE"/>
    <property type="match status" value="1"/>
</dbReference>
<feature type="domain" description="FAD-binding FR-type" evidence="13">
    <location>
        <begin position="277"/>
        <end position="512"/>
    </location>
</feature>
<dbReference type="SUPFAM" id="SSF52218">
    <property type="entry name" value="Flavoproteins"/>
    <property type="match status" value="1"/>
</dbReference>
<evidence type="ECO:0000259" key="12">
    <source>
        <dbReference type="PROSITE" id="PS50902"/>
    </source>
</evidence>
<dbReference type="InterPro" id="IPR008254">
    <property type="entry name" value="Flavodoxin/NO_synth"/>
</dbReference>
<feature type="domain" description="Flavodoxin-like" evidence="12">
    <location>
        <begin position="76"/>
        <end position="220"/>
    </location>
</feature>
<accession>A0AAJ7L4F1</accession>
<sequence>MDDAPKSADLLSLGWVDTVIIVVLAVGAYWWFFLRKKDDSGFDANAIKSFSIEGSMNRERSSGGFIAKMKSQGRNVVVFYGSQTGTAEEFAARLAKEAARYGLKAMVADPEECEMEELTELASIENHLAVFCMATYGEGDPTDNCQEFYQWLQDGSVNLPGLNYAVFALGNKTYEHYNAMGRYVDTRLKELGARQVFPLGEGDDDANIEEDFITWKDNFWASVCETFSLEVSATDCNMRQYQLIVHEKDSLPEEKIFKGEIARLTQFTNQRPPFDLKNPYLAEMVEKRELYKGERSCLHLEFNIRNSKMRYETGDHMALYPSNESEMVEKLGSLLGADLDQVITLKNTDEDSSKKHPFPCPTSYRTALTSYVDICTPPRTHILKELSEFCSDDADKAKLKLMSSSSPEGKAEYKKWVQDDCRSIVHILEDLPSCKPPLDLMLEFMPRLQPRYYSISSSSKVHVDRVHVTAVTVDYDTPTGRHIRGVATGQFTRTPIGTSLPVFVRRSQFKLPTRPTIPIIMVGPGTGLAPFRGFLQERHHQRLVENKAVGESHLFYGCRKSSEDFLYREELEGYVAEGTCKLYTAFSREQAEKVYVTHLLKEQMDLVWSIIGEQNGHFYVCGDARTMARDVHSIVMSTLQEKGNMTLADAERYLKKMESQRRYCTDVWS</sequence>
<dbReference type="Gene3D" id="3.40.50.80">
    <property type="entry name" value="Nucleotide-binding domain of ferredoxin-NADP reductase (FNR) module"/>
    <property type="match status" value="1"/>
</dbReference>
<evidence type="ECO:0000256" key="7">
    <source>
        <dbReference type="ARBA" id="ARBA00022989"/>
    </source>
</evidence>
<feature type="binding site" evidence="10">
    <location>
        <position position="630"/>
    </location>
    <ligand>
        <name>NADP(+)</name>
        <dbReference type="ChEBI" id="CHEBI:58349"/>
    </ligand>
</feature>
<dbReference type="InterPro" id="IPR023208">
    <property type="entry name" value="P450R"/>
</dbReference>
<name>A0AAJ7L4F1_9ACAR</name>
<comment type="similarity">
    <text evidence="10 11">In the C-terminal section; belongs to the flavoprotein pyridine nucleotide cytochrome reductase family.</text>
</comment>
<dbReference type="InterPro" id="IPR003097">
    <property type="entry name" value="CysJ-like_FAD-binding"/>
</dbReference>
<dbReference type="Pfam" id="PF00258">
    <property type="entry name" value="Flavodoxin_1"/>
    <property type="match status" value="1"/>
</dbReference>
<feature type="binding site" evidence="10">
    <location>
        <position position="475"/>
    </location>
    <ligand>
        <name>FAD</name>
        <dbReference type="ChEBI" id="CHEBI:57692"/>
    </ligand>
</feature>
<dbReference type="KEGG" id="goe:100907450"/>
<feature type="transmembrane region" description="Helical" evidence="10">
    <location>
        <begin position="12"/>
        <end position="32"/>
    </location>
</feature>
<proteinExistence type="inferred from homology"/>
<evidence type="ECO:0000256" key="1">
    <source>
        <dbReference type="ARBA" id="ARBA00022630"/>
    </source>
</evidence>
<dbReference type="FunFam" id="3.40.50.360:FF:000036">
    <property type="entry name" value="NADPH--cytochrome P450 reductase"/>
    <property type="match status" value="1"/>
</dbReference>
<dbReference type="GeneID" id="100907450"/>
<dbReference type="Gene3D" id="1.20.990.10">
    <property type="entry name" value="NADPH-cytochrome p450 Reductase, Chain A, domain 3"/>
    <property type="match status" value="1"/>
</dbReference>
<evidence type="ECO:0000256" key="8">
    <source>
        <dbReference type="ARBA" id="ARBA00023002"/>
    </source>
</evidence>
<reference evidence="15" key="1">
    <citation type="submission" date="2025-08" db="UniProtKB">
        <authorList>
            <consortium name="RefSeq"/>
        </authorList>
    </citation>
    <scope>IDENTIFICATION</scope>
</reference>
<dbReference type="SUPFAM" id="SSF52343">
    <property type="entry name" value="Ferredoxin reductase-like, C-terminal NADP-linked domain"/>
    <property type="match status" value="1"/>
</dbReference>
<evidence type="ECO:0000259" key="13">
    <source>
        <dbReference type="PROSITE" id="PS51384"/>
    </source>
</evidence>
<protein>
    <recommendedName>
        <fullName evidence="10 11">NADPH--cytochrome P450 reductase</fullName>
        <shortName evidence="10">CPR</shortName>
        <shortName evidence="10">P450R</shortName>
        <ecNumber evidence="10 11">1.6.2.4</ecNumber>
    </recommendedName>
</protein>
<dbReference type="GO" id="GO:0050660">
    <property type="term" value="F:flavin adenine dinucleotide binding"/>
    <property type="evidence" value="ECO:0007669"/>
    <property type="project" value="UniProtKB-UniRule"/>
</dbReference>
<dbReference type="PIRSF" id="PIRSF000208">
    <property type="entry name" value="P450R"/>
    <property type="match status" value="1"/>
</dbReference>
<organism evidence="14 15">
    <name type="scientific">Galendromus occidentalis</name>
    <name type="common">western predatory mite</name>
    <dbReference type="NCBI Taxonomy" id="34638"/>
    <lineage>
        <taxon>Eukaryota</taxon>
        <taxon>Metazoa</taxon>
        <taxon>Ecdysozoa</taxon>
        <taxon>Arthropoda</taxon>
        <taxon>Chelicerata</taxon>
        <taxon>Arachnida</taxon>
        <taxon>Acari</taxon>
        <taxon>Parasitiformes</taxon>
        <taxon>Mesostigmata</taxon>
        <taxon>Gamasina</taxon>
        <taxon>Phytoseioidea</taxon>
        <taxon>Phytoseiidae</taxon>
        <taxon>Typhlodrominae</taxon>
        <taxon>Galendromus</taxon>
    </lineage>
</organism>
<dbReference type="PANTHER" id="PTHR19384">
    <property type="entry name" value="NITRIC OXIDE SYNTHASE-RELATED"/>
    <property type="match status" value="1"/>
</dbReference>
<keyword evidence="5 10" id="KW-0274">FAD</keyword>
<dbReference type="GO" id="GO:0050661">
    <property type="term" value="F:NADP binding"/>
    <property type="evidence" value="ECO:0007669"/>
    <property type="project" value="UniProtKB-UniRule"/>
</dbReference>
<dbReference type="Gene3D" id="3.40.50.360">
    <property type="match status" value="1"/>
</dbReference>
<dbReference type="PRINTS" id="PR00369">
    <property type="entry name" value="FLAVODOXIN"/>
</dbReference>
<keyword evidence="8 10" id="KW-0560">Oxidoreductase</keyword>
<feature type="binding site" evidence="10">
    <location>
        <begin position="82"/>
        <end position="87"/>
    </location>
    <ligand>
        <name>FMN</name>
        <dbReference type="ChEBI" id="CHEBI:58210"/>
    </ligand>
</feature>
<dbReference type="CDD" id="cd06204">
    <property type="entry name" value="CYPOR"/>
    <property type="match status" value="1"/>
</dbReference>
<comment type="function">
    <text evidence="10">This enzyme is required for electron transfer from NADP to cytochrome P450 in microsomes. It can also provide electron transfer to heme oxygenase and cytochrome B5.</text>
</comment>
<dbReference type="PRINTS" id="PR00371">
    <property type="entry name" value="FPNCR"/>
</dbReference>
<dbReference type="GO" id="GO:0005789">
    <property type="term" value="C:endoplasmic reticulum membrane"/>
    <property type="evidence" value="ECO:0007669"/>
    <property type="project" value="UniProtKB-SubCell"/>
</dbReference>
<dbReference type="Proteomes" id="UP000694867">
    <property type="component" value="Unplaced"/>
</dbReference>
<comment type="catalytic activity">
    <reaction evidence="10 11">
        <text>2 oxidized [cytochrome P450] + NADPH = 2 reduced [cytochrome P450] + NADP(+) + H(+)</text>
        <dbReference type="Rhea" id="RHEA:24040"/>
        <dbReference type="Rhea" id="RHEA-COMP:14627"/>
        <dbReference type="Rhea" id="RHEA-COMP:14628"/>
        <dbReference type="ChEBI" id="CHEBI:15378"/>
        <dbReference type="ChEBI" id="CHEBI:55376"/>
        <dbReference type="ChEBI" id="CHEBI:57783"/>
        <dbReference type="ChEBI" id="CHEBI:58349"/>
        <dbReference type="ChEBI" id="CHEBI:60344"/>
        <dbReference type="EC" id="1.6.2.4"/>
    </reaction>
</comment>
<dbReference type="RefSeq" id="XP_018494079.1">
    <property type="nucleotide sequence ID" value="XM_018638563.1"/>
</dbReference>
<comment type="cofactor">
    <cofactor evidence="10">
        <name>FMN</name>
        <dbReference type="ChEBI" id="CHEBI:58210"/>
    </cofactor>
    <text evidence="10">Binds 1 FMN per monomer.</text>
</comment>
<dbReference type="EC" id="1.6.2.4" evidence="10 11"/>
<feature type="binding site" evidence="10">
    <location>
        <begin position="451"/>
        <end position="454"/>
    </location>
    <ligand>
        <name>FAD</name>
        <dbReference type="ChEBI" id="CHEBI:57692"/>
    </ligand>
</feature>
<comment type="cofactor">
    <cofactor evidence="10">
        <name>FAD</name>
        <dbReference type="ChEBI" id="CHEBI:57692"/>
    </cofactor>
    <text evidence="10">Binds 1 FAD per monomer.</text>
</comment>
<dbReference type="GO" id="GO:0005829">
    <property type="term" value="C:cytosol"/>
    <property type="evidence" value="ECO:0007669"/>
    <property type="project" value="TreeGrafter"/>
</dbReference>
<dbReference type="AlphaFoldDB" id="A0AAJ7L4F1"/>
<feature type="binding site" evidence="10">
    <location>
        <begin position="587"/>
        <end position="588"/>
    </location>
    <ligand>
        <name>NADP(+)</name>
        <dbReference type="ChEBI" id="CHEBI:58349"/>
    </ligand>
</feature>
<dbReference type="HAMAP" id="MF_03212">
    <property type="entry name" value="NCPR"/>
    <property type="match status" value="1"/>
</dbReference>
<keyword evidence="4 10" id="KW-0256">Endoplasmic reticulum</keyword>
<evidence type="ECO:0000256" key="9">
    <source>
        <dbReference type="ARBA" id="ARBA00023136"/>
    </source>
</evidence>